<dbReference type="PANTHER" id="PTHR43004">
    <property type="entry name" value="TRK SYSTEM POTASSIUM UPTAKE PROTEIN"/>
    <property type="match status" value="1"/>
</dbReference>
<feature type="region of interest" description="Disordered" evidence="5">
    <location>
        <begin position="345"/>
        <end position="388"/>
    </location>
</feature>
<keyword evidence="3" id="KW-0285">Flavoprotein</keyword>
<dbReference type="STRING" id="587909.SAMN05421810_105134"/>
<evidence type="ECO:0000256" key="2">
    <source>
        <dbReference type="ARBA" id="ARBA00007801"/>
    </source>
</evidence>
<dbReference type="AlphaFoldDB" id="A0A1I5WIK7"/>
<dbReference type="NCBIfam" id="NF004832">
    <property type="entry name" value="PRK06184.1"/>
    <property type="match status" value="1"/>
</dbReference>
<dbReference type="RefSeq" id="WP_092531020.1">
    <property type="nucleotide sequence ID" value="NZ_FOWW01000005.1"/>
</dbReference>
<comment type="similarity">
    <text evidence="2">Belongs to the PheA/TfdB FAD monooxygenase family.</text>
</comment>
<dbReference type="Pfam" id="PF21274">
    <property type="entry name" value="Rng_hyd_C"/>
    <property type="match status" value="1"/>
</dbReference>
<dbReference type="InterPro" id="IPR036188">
    <property type="entry name" value="FAD/NAD-bd_sf"/>
</dbReference>
<dbReference type="PANTHER" id="PTHR43004:SF19">
    <property type="entry name" value="BINDING MONOOXYGENASE, PUTATIVE (JCVI)-RELATED"/>
    <property type="match status" value="1"/>
</dbReference>
<dbReference type="InterPro" id="IPR050641">
    <property type="entry name" value="RIFMO-like"/>
</dbReference>
<protein>
    <submittedName>
        <fullName evidence="7">2-polyprenyl-6-methoxyphenol hydroxylase</fullName>
    </submittedName>
</protein>
<dbReference type="SUPFAM" id="SSF51905">
    <property type="entry name" value="FAD/NAD(P)-binding domain"/>
    <property type="match status" value="1"/>
</dbReference>
<organism evidence="7 8">
    <name type="scientific">Amycolatopsis arida</name>
    <dbReference type="NCBI Taxonomy" id="587909"/>
    <lineage>
        <taxon>Bacteria</taxon>
        <taxon>Bacillati</taxon>
        <taxon>Actinomycetota</taxon>
        <taxon>Actinomycetes</taxon>
        <taxon>Pseudonocardiales</taxon>
        <taxon>Pseudonocardiaceae</taxon>
        <taxon>Amycolatopsis</taxon>
    </lineage>
</organism>
<feature type="domain" description="FAD-binding" evidence="6">
    <location>
        <begin position="2"/>
        <end position="334"/>
    </location>
</feature>
<feature type="compositionally biased region" description="Basic and acidic residues" evidence="5">
    <location>
        <begin position="345"/>
        <end position="360"/>
    </location>
</feature>
<evidence type="ECO:0000259" key="6">
    <source>
        <dbReference type="Pfam" id="PF01494"/>
    </source>
</evidence>
<dbReference type="EMBL" id="FOWW01000005">
    <property type="protein sequence ID" value="SFQ19672.1"/>
    <property type="molecule type" value="Genomic_DNA"/>
</dbReference>
<keyword evidence="8" id="KW-1185">Reference proteome</keyword>
<dbReference type="Gene3D" id="3.40.30.120">
    <property type="match status" value="1"/>
</dbReference>
<dbReference type="SUPFAM" id="SSF52833">
    <property type="entry name" value="Thioredoxin-like"/>
    <property type="match status" value="1"/>
</dbReference>
<dbReference type="GO" id="GO:0071949">
    <property type="term" value="F:FAD binding"/>
    <property type="evidence" value="ECO:0007669"/>
    <property type="project" value="InterPro"/>
</dbReference>
<sequence length="470" mass="49762">MDVHVLVAGAGPTGLTLAIDLARRGVPVRVVDKALRPFAGSRGDGLQPRTLEVFDDLGVLDAVLAEGMPPAPIRAYVGGELVGERRMAPVLEPTPDVPYPNPRVLGQSRTEAILRARLAELGVRVEFGTELAGFTQDSAGVTATLGGGQRVRAAYLVGADGGRSTVRKALGVPFEGSTDPSIRMLLGDVRVDALDHDCGYWFAPADDPKAGVALSPLPGGRHFQFAAPLAGDAEPSLATLRDLLDRCSGRSDLRVTDLAWVTVWRPNVRLAARFRVGRVFLAGDAAHVHPPTGGQGLNTGVQDAHNLGWKLADGTPELLDTYETERRAVAAQVLGLSTELLRRHVEGDPDAHERDARTRQLDLGYRTDPPAAGRVRPGDRAPDAPVRDASGAPVRLFDLFRGPHATLLAFGGVSPAERAAGVRVYPVVREPDGRSVVDVGGHAFAAYDVTEGGRVLVRPDGYVGGVWTAA</sequence>
<dbReference type="Proteomes" id="UP000198727">
    <property type="component" value="Unassembled WGS sequence"/>
</dbReference>
<evidence type="ECO:0000313" key="7">
    <source>
        <dbReference type="EMBL" id="SFQ19672.1"/>
    </source>
</evidence>
<name>A0A1I5WIK7_9PSEU</name>
<evidence type="ECO:0000256" key="1">
    <source>
        <dbReference type="ARBA" id="ARBA00001974"/>
    </source>
</evidence>
<evidence type="ECO:0000256" key="3">
    <source>
        <dbReference type="ARBA" id="ARBA00022630"/>
    </source>
</evidence>
<evidence type="ECO:0000256" key="5">
    <source>
        <dbReference type="SAM" id="MobiDB-lite"/>
    </source>
</evidence>
<dbReference type="GO" id="GO:0016709">
    <property type="term" value="F:oxidoreductase activity, acting on paired donors, with incorporation or reduction of molecular oxygen, NAD(P)H as one donor, and incorporation of one atom of oxygen"/>
    <property type="evidence" value="ECO:0007669"/>
    <property type="project" value="UniProtKB-ARBA"/>
</dbReference>
<dbReference type="PRINTS" id="PR00420">
    <property type="entry name" value="RNGMNOXGNASE"/>
</dbReference>
<gene>
    <name evidence="7" type="ORF">SAMN05421810_105134</name>
</gene>
<dbReference type="OrthoDB" id="8670884at2"/>
<reference evidence="8" key="1">
    <citation type="submission" date="2016-10" db="EMBL/GenBank/DDBJ databases">
        <authorList>
            <person name="Varghese N."/>
            <person name="Submissions S."/>
        </authorList>
    </citation>
    <scope>NUCLEOTIDE SEQUENCE [LARGE SCALE GENOMIC DNA]</scope>
    <source>
        <strain evidence="8">CGMCC 4.5579</strain>
    </source>
</reference>
<proteinExistence type="inferred from homology"/>
<accession>A0A1I5WIK7</accession>
<dbReference type="Gene3D" id="3.50.50.60">
    <property type="entry name" value="FAD/NAD(P)-binding domain"/>
    <property type="match status" value="1"/>
</dbReference>
<feature type="compositionally biased region" description="Basic and acidic residues" evidence="5">
    <location>
        <begin position="376"/>
        <end position="386"/>
    </location>
</feature>
<dbReference type="InterPro" id="IPR002938">
    <property type="entry name" value="FAD-bd"/>
</dbReference>
<dbReference type="Gene3D" id="3.30.70.2450">
    <property type="match status" value="1"/>
</dbReference>
<keyword evidence="4" id="KW-0274">FAD</keyword>
<dbReference type="InterPro" id="IPR036249">
    <property type="entry name" value="Thioredoxin-like_sf"/>
</dbReference>
<evidence type="ECO:0000313" key="8">
    <source>
        <dbReference type="Proteomes" id="UP000198727"/>
    </source>
</evidence>
<evidence type="ECO:0000256" key="4">
    <source>
        <dbReference type="ARBA" id="ARBA00022827"/>
    </source>
</evidence>
<dbReference type="Pfam" id="PF01494">
    <property type="entry name" value="FAD_binding_3"/>
    <property type="match status" value="1"/>
</dbReference>
<comment type="cofactor">
    <cofactor evidence="1">
        <name>FAD</name>
        <dbReference type="ChEBI" id="CHEBI:57692"/>
    </cofactor>
</comment>